<feature type="chain" id="PRO_5039943897" evidence="1">
    <location>
        <begin position="31"/>
        <end position="160"/>
    </location>
</feature>
<proteinExistence type="predicted"/>
<dbReference type="Proteomes" id="UP000824120">
    <property type="component" value="Chromosome 12"/>
</dbReference>
<evidence type="ECO:0000256" key="1">
    <source>
        <dbReference type="SAM" id="SignalP"/>
    </source>
</evidence>
<organism evidence="2 3">
    <name type="scientific">Solanum commersonii</name>
    <name type="common">Commerson's wild potato</name>
    <name type="synonym">Commerson's nightshade</name>
    <dbReference type="NCBI Taxonomy" id="4109"/>
    <lineage>
        <taxon>Eukaryota</taxon>
        <taxon>Viridiplantae</taxon>
        <taxon>Streptophyta</taxon>
        <taxon>Embryophyta</taxon>
        <taxon>Tracheophyta</taxon>
        <taxon>Spermatophyta</taxon>
        <taxon>Magnoliopsida</taxon>
        <taxon>eudicotyledons</taxon>
        <taxon>Gunneridae</taxon>
        <taxon>Pentapetalae</taxon>
        <taxon>asterids</taxon>
        <taxon>lamiids</taxon>
        <taxon>Solanales</taxon>
        <taxon>Solanaceae</taxon>
        <taxon>Solanoideae</taxon>
        <taxon>Solaneae</taxon>
        <taxon>Solanum</taxon>
    </lineage>
</organism>
<keyword evidence="1" id="KW-0732">Signal</keyword>
<dbReference type="Gene3D" id="1.10.510.10">
    <property type="entry name" value="Transferase(Phosphotransferase) domain 1"/>
    <property type="match status" value="1"/>
</dbReference>
<accession>A0A9J5W348</accession>
<evidence type="ECO:0000313" key="2">
    <source>
        <dbReference type="EMBL" id="KAG5569898.1"/>
    </source>
</evidence>
<reference evidence="2 3" key="1">
    <citation type="submission" date="2020-09" db="EMBL/GenBank/DDBJ databases">
        <title>De no assembly of potato wild relative species, Solanum commersonii.</title>
        <authorList>
            <person name="Cho K."/>
        </authorList>
    </citation>
    <scope>NUCLEOTIDE SEQUENCE [LARGE SCALE GENOMIC DNA]</scope>
    <source>
        <strain evidence="2">LZ3.2</strain>
        <tissue evidence="2">Leaf</tissue>
    </source>
</reference>
<feature type="signal peptide" evidence="1">
    <location>
        <begin position="1"/>
        <end position="30"/>
    </location>
</feature>
<dbReference type="InterPro" id="IPR011009">
    <property type="entry name" value="Kinase-like_dom_sf"/>
</dbReference>
<gene>
    <name evidence="2" type="ORF">H5410_059664</name>
</gene>
<dbReference type="AlphaFoldDB" id="A0A9J5W348"/>
<protein>
    <submittedName>
        <fullName evidence="2">Uncharacterized protein</fullName>
    </submittedName>
</protein>
<dbReference type="SUPFAM" id="SSF56112">
    <property type="entry name" value="Protein kinase-like (PK-like)"/>
    <property type="match status" value="1"/>
</dbReference>
<name>A0A9J5W348_SOLCO</name>
<comment type="caution">
    <text evidence="2">The sequence shown here is derived from an EMBL/GenBank/DDBJ whole genome shotgun (WGS) entry which is preliminary data.</text>
</comment>
<evidence type="ECO:0000313" key="3">
    <source>
        <dbReference type="Proteomes" id="UP000824120"/>
    </source>
</evidence>
<dbReference type="EMBL" id="JACXVP010000012">
    <property type="protein sequence ID" value="KAG5569898.1"/>
    <property type="molecule type" value="Genomic_DNA"/>
</dbReference>
<sequence length="160" mass="18091">MTSMLRSLILVWPNCLVLVNVISQLESTFGYVAPEYANTGLLNEKSDIYSFGGRVVKSDHRKRSCGLWPSCPRGALSFVPYLHIYLAHLMLIISFKTPPNFVLRVLKMMTYICSPDVDILIIVKSFELHVEFLVNWLSGKNVTFSLEYLCSSPILHGSDC</sequence>
<dbReference type="OrthoDB" id="4062651at2759"/>
<keyword evidence="3" id="KW-1185">Reference proteome</keyword>